<gene>
    <name evidence="1" type="ORF">KO493_03220</name>
</gene>
<organism evidence="1 2">
    <name type="scientific">Pseudotamlana agarivorans</name>
    <dbReference type="NCBI Taxonomy" id="481183"/>
    <lineage>
        <taxon>Bacteria</taxon>
        <taxon>Pseudomonadati</taxon>
        <taxon>Bacteroidota</taxon>
        <taxon>Flavobacteriia</taxon>
        <taxon>Flavobacteriales</taxon>
        <taxon>Flavobacteriaceae</taxon>
        <taxon>Pseudotamlana</taxon>
    </lineage>
</organism>
<dbReference type="Proteomes" id="UP001647509">
    <property type="component" value="Unassembled WGS sequence"/>
</dbReference>
<dbReference type="EMBL" id="JAHKPD010000008">
    <property type="protein sequence ID" value="MBU2949704.1"/>
    <property type="molecule type" value="Genomic_DNA"/>
</dbReference>
<name>A0ACC5U5X4_9FLAO</name>
<keyword evidence="2" id="KW-1185">Reference proteome</keyword>
<proteinExistence type="predicted"/>
<sequence length="295" mass="35769">MIDFVRVFYRDKSELEPYVDCGENFNEILKVLESNSGEIRYPFRTRIGIMDIVVTLRGGYVKNSLHKLYNFVYNKENKNHNDFEYEKLCETIQYLSQVPRLTQTSLTNLEFGLNIKVDRPAEEILEKNILMHNYNNYNHNPKFRGKGVLKQYDHTNYVIKVYDKAKQYRLPYHVLRFEVKFTRRRGFNKVGIYNLDDLKNKEKLKELFRVYLMRFDEMLIIDSVPEESIELEDYQKLSKFKNPFYWEVDIKDKSGTYRMRRRKEFNALIEKYKLNSTKAEIRRLLVEKFNYLINN</sequence>
<evidence type="ECO:0000313" key="2">
    <source>
        <dbReference type="Proteomes" id="UP001647509"/>
    </source>
</evidence>
<protein>
    <submittedName>
        <fullName evidence="1">Uncharacterized protein</fullName>
    </submittedName>
</protein>
<accession>A0ACC5U5X4</accession>
<reference evidence="1" key="1">
    <citation type="submission" date="2021-05" db="EMBL/GenBank/DDBJ databases">
        <title>Draft genomes of bacteria isolated from model marine particles.</title>
        <authorList>
            <person name="Datta M.S."/>
            <person name="Schwartzman J.A."/>
            <person name="Enke T.N."/>
            <person name="Saavedra J."/>
            <person name="Cermak N."/>
            <person name="Cordero O.X."/>
        </authorList>
    </citation>
    <scope>NUCLEOTIDE SEQUENCE</scope>
    <source>
        <strain evidence="1">I2M19</strain>
    </source>
</reference>
<comment type="caution">
    <text evidence="1">The sequence shown here is derived from an EMBL/GenBank/DDBJ whole genome shotgun (WGS) entry which is preliminary data.</text>
</comment>
<evidence type="ECO:0000313" key="1">
    <source>
        <dbReference type="EMBL" id="MBU2949704.1"/>
    </source>
</evidence>